<evidence type="ECO:0000259" key="3">
    <source>
        <dbReference type="SMART" id="SM00363"/>
    </source>
</evidence>
<dbReference type="CDD" id="cd00165">
    <property type="entry name" value="S4"/>
    <property type="match status" value="1"/>
</dbReference>
<dbReference type="PANTHER" id="PTHR47683">
    <property type="entry name" value="PSEUDOURIDINE SYNTHASE FAMILY PROTEIN-RELATED"/>
    <property type="match status" value="1"/>
</dbReference>
<dbReference type="InterPro" id="IPR036986">
    <property type="entry name" value="S4_RNA-bd_sf"/>
</dbReference>
<dbReference type="SUPFAM" id="SSF55174">
    <property type="entry name" value="Alpha-L RNA-binding motif"/>
    <property type="match status" value="1"/>
</dbReference>
<dbReference type="AlphaFoldDB" id="A0A381Q935"/>
<comment type="similarity">
    <text evidence="1">Belongs to the pseudouridine synthase RsuA family.</text>
</comment>
<dbReference type="InterPro" id="IPR002942">
    <property type="entry name" value="S4_RNA-bd"/>
</dbReference>
<organism evidence="4">
    <name type="scientific">marine metagenome</name>
    <dbReference type="NCBI Taxonomy" id="408172"/>
    <lineage>
        <taxon>unclassified sequences</taxon>
        <taxon>metagenomes</taxon>
        <taxon>ecological metagenomes</taxon>
    </lineage>
</organism>
<dbReference type="EMBL" id="UINC01001242">
    <property type="protein sequence ID" value="SUZ75354.1"/>
    <property type="molecule type" value="Genomic_DNA"/>
</dbReference>
<dbReference type="GO" id="GO:0009982">
    <property type="term" value="F:pseudouridine synthase activity"/>
    <property type="evidence" value="ECO:0007669"/>
    <property type="project" value="InterPro"/>
</dbReference>
<dbReference type="NCBIfam" id="TIGR00093">
    <property type="entry name" value="pseudouridine synthase"/>
    <property type="match status" value="1"/>
</dbReference>
<evidence type="ECO:0000256" key="2">
    <source>
        <dbReference type="ARBA" id="ARBA00023235"/>
    </source>
</evidence>
<dbReference type="PROSITE" id="PS50889">
    <property type="entry name" value="S4"/>
    <property type="match status" value="1"/>
</dbReference>
<dbReference type="Pfam" id="PF01479">
    <property type="entry name" value="S4"/>
    <property type="match status" value="1"/>
</dbReference>
<dbReference type="InterPro" id="IPR050343">
    <property type="entry name" value="RsuA_PseudoU_synthase"/>
</dbReference>
<dbReference type="InterPro" id="IPR020094">
    <property type="entry name" value="TruA/RsuA/RluB/E/F_N"/>
</dbReference>
<dbReference type="InterPro" id="IPR000748">
    <property type="entry name" value="PsdUridine_synth_RsuA/RluB/E/F"/>
</dbReference>
<keyword evidence="2" id="KW-0413">Isomerase</keyword>
<proteinExistence type="inferred from homology"/>
<dbReference type="PROSITE" id="PS01149">
    <property type="entry name" value="PSI_RSU"/>
    <property type="match status" value="1"/>
</dbReference>
<dbReference type="GO" id="GO:0003723">
    <property type="term" value="F:RNA binding"/>
    <property type="evidence" value="ECO:0007669"/>
    <property type="project" value="InterPro"/>
</dbReference>
<dbReference type="FunFam" id="3.10.290.10:FF:000003">
    <property type="entry name" value="Pseudouridine synthase"/>
    <property type="match status" value="1"/>
</dbReference>
<evidence type="ECO:0000256" key="1">
    <source>
        <dbReference type="ARBA" id="ARBA00008348"/>
    </source>
</evidence>
<reference evidence="4" key="1">
    <citation type="submission" date="2018-05" db="EMBL/GenBank/DDBJ databases">
        <authorList>
            <person name="Lanie J.A."/>
            <person name="Ng W.-L."/>
            <person name="Kazmierczak K.M."/>
            <person name="Andrzejewski T.M."/>
            <person name="Davidsen T.M."/>
            <person name="Wayne K.J."/>
            <person name="Tettelin H."/>
            <person name="Glass J.I."/>
            <person name="Rusch D."/>
            <person name="Podicherti R."/>
            <person name="Tsui H.-C.T."/>
            <person name="Winkler M.E."/>
        </authorList>
    </citation>
    <scope>NUCLEOTIDE SEQUENCE</scope>
</reference>
<dbReference type="SMART" id="SM00363">
    <property type="entry name" value="S4"/>
    <property type="match status" value="1"/>
</dbReference>
<feature type="domain" description="RNA-binding S4" evidence="3">
    <location>
        <begin position="1"/>
        <end position="62"/>
    </location>
</feature>
<dbReference type="Gene3D" id="3.10.290.10">
    <property type="entry name" value="RNA-binding S4 domain"/>
    <property type="match status" value="1"/>
</dbReference>
<name>A0A381Q935_9ZZZZ</name>
<dbReference type="InterPro" id="IPR018496">
    <property type="entry name" value="PsdUridine_synth_RsuA/RluB_CS"/>
</dbReference>
<dbReference type="CDD" id="cd02870">
    <property type="entry name" value="PseudoU_synth_RsuA_like"/>
    <property type="match status" value="1"/>
</dbReference>
<gene>
    <name evidence="4" type="ORF">METZ01_LOCUS28208</name>
</gene>
<protein>
    <recommendedName>
        <fullName evidence="3">RNA-binding S4 domain-containing protein</fullName>
    </recommendedName>
</protein>
<dbReference type="Gene3D" id="3.30.70.580">
    <property type="entry name" value="Pseudouridine synthase I, catalytic domain, N-terminal subdomain"/>
    <property type="match status" value="1"/>
</dbReference>
<dbReference type="SUPFAM" id="SSF55120">
    <property type="entry name" value="Pseudouridine synthase"/>
    <property type="match status" value="1"/>
</dbReference>
<dbReference type="InterPro" id="IPR020103">
    <property type="entry name" value="PsdUridine_synth_cat_dom_sf"/>
</dbReference>
<dbReference type="Gene3D" id="3.30.70.1560">
    <property type="entry name" value="Alpha-L RNA-binding motif"/>
    <property type="match status" value="1"/>
</dbReference>
<evidence type="ECO:0000313" key="4">
    <source>
        <dbReference type="EMBL" id="SUZ75354.1"/>
    </source>
</evidence>
<dbReference type="InterPro" id="IPR006145">
    <property type="entry name" value="PsdUridine_synth_RsuA/RluA"/>
</dbReference>
<dbReference type="GO" id="GO:0006364">
    <property type="term" value="P:rRNA processing"/>
    <property type="evidence" value="ECO:0007669"/>
    <property type="project" value="UniProtKB-ARBA"/>
</dbReference>
<sequence length="232" mass="26520">MRLNKFLAQSGVASRRKADELIQMATTEVNGKICQDPAYNVKDSDVVKYDGQQISPILEKVVIMLHKPKKVITTVKDTHGRKTVLDLVPSKYRLTPVGRLDQDTTGLLLLTNDGDLQQQLTHPRNQIPKDYEAVIEGKITFSQKQKLAKGIYIGDKEYGKAEIISQETKKSRSTIILRLRQGKKREIRRIMYRFKLKLLTLKRIRFGGLSLGNLSENHYRTLTDKEVKTLNS</sequence>
<dbReference type="InterPro" id="IPR042092">
    <property type="entry name" value="PsdUridine_s_RsuA/RluB/E/F_cat"/>
</dbReference>
<dbReference type="PANTHER" id="PTHR47683:SF2">
    <property type="entry name" value="RNA-BINDING S4 DOMAIN-CONTAINING PROTEIN"/>
    <property type="match status" value="1"/>
</dbReference>
<dbReference type="Pfam" id="PF00849">
    <property type="entry name" value="PseudoU_synth_2"/>
    <property type="match status" value="1"/>
</dbReference>
<dbReference type="GO" id="GO:0001522">
    <property type="term" value="P:pseudouridine synthesis"/>
    <property type="evidence" value="ECO:0007669"/>
    <property type="project" value="InterPro"/>
</dbReference>
<accession>A0A381Q935</accession>